<feature type="region of interest" description="Disordered" evidence="1">
    <location>
        <begin position="1"/>
        <end position="21"/>
    </location>
</feature>
<dbReference type="RefSeq" id="WP_306887679.1">
    <property type="nucleotide sequence ID" value="NZ_JAUSUL010000008.1"/>
</dbReference>
<dbReference type="AlphaFoldDB" id="A0AAE3VTA0"/>
<protein>
    <submittedName>
        <fullName evidence="2">Uncharacterized protein</fullName>
    </submittedName>
</protein>
<comment type="caution">
    <text evidence="2">The sequence shown here is derived from an EMBL/GenBank/DDBJ whole genome shotgun (WGS) entry which is preliminary data.</text>
</comment>
<dbReference type="Proteomes" id="UP001229244">
    <property type="component" value="Unassembled WGS sequence"/>
</dbReference>
<dbReference type="EMBL" id="JAUSUL010000008">
    <property type="protein sequence ID" value="MDQ0317753.1"/>
    <property type="molecule type" value="Genomic_DNA"/>
</dbReference>
<evidence type="ECO:0000256" key="1">
    <source>
        <dbReference type="SAM" id="MobiDB-lite"/>
    </source>
</evidence>
<gene>
    <name evidence="2" type="ORF">J2S73_004240</name>
</gene>
<accession>A0AAE3VTA0</accession>
<evidence type="ECO:0000313" key="3">
    <source>
        <dbReference type="Proteomes" id="UP001229244"/>
    </source>
</evidence>
<proteinExistence type="predicted"/>
<sequence>MTRRELKIVPKSNPNGEGRWIDASDELSASIGRGEKLFTRRPPEIPDDHFLVAVRRKQDAI</sequence>
<evidence type="ECO:0000313" key="2">
    <source>
        <dbReference type="EMBL" id="MDQ0317753.1"/>
    </source>
</evidence>
<reference evidence="2" key="1">
    <citation type="submission" date="2023-07" db="EMBL/GenBank/DDBJ databases">
        <title>Genomic Encyclopedia of Type Strains, Phase IV (KMG-IV): sequencing the most valuable type-strain genomes for metagenomic binning, comparative biology and taxonomic classification.</title>
        <authorList>
            <person name="Goeker M."/>
        </authorList>
    </citation>
    <scope>NUCLEOTIDE SEQUENCE</scope>
    <source>
        <strain evidence="2">DSM 21202</strain>
    </source>
</reference>
<keyword evidence="3" id="KW-1185">Reference proteome</keyword>
<name>A0AAE3VTA0_9HYPH</name>
<organism evidence="2 3">
    <name type="scientific">Amorphus orientalis</name>
    <dbReference type="NCBI Taxonomy" id="649198"/>
    <lineage>
        <taxon>Bacteria</taxon>
        <taxon>Pseudomonadati</taxon>
        <taxon>Pseudomonadota</taxon>
        <taxon>Alphaproteobacteria</taxon>
        <taxon>Hyphomicrobiales</taxon>
        <taxon>Amorphaceae</taxon>
        <taxon>Amorphus</taxon>
    </lineage>
</organism>